<evidence type="ECO:0000256" key="10">
    <source>
        <dbReference type="SAM" id="MobiDB-lite"/>
    </source>
</evidence>
<comment type="similarity">
    <text evidence="2">Belongs to the ZC3H12 family.</text>
</comment>
<evidence type="ECO:0008006" key="16">
    <source>
        <dbReference type="Google" id="ProtNLM"/>
    </source>
</evidence>
<name>A0A9Q0EKI6_9TELE</name>
<reference evidence="14" key="1">
    <citation type="submission" date="2022-07" db="EMBL/GenBank/DDBJ databases">
        <title>Chromosome-level genome of Muraenolepis orangiensis.</title>
        <authorList>
            <person name="Kim J."/>
        </authorList>
    </citation>
    <scope>NUCLEOTIDE SEQUENCE</scope>
    <source>
        <strain evidence="14">KU_S4_2022</strain>
        <tissue evidence="14">Muscle</tissue>
    </source>
</reference>
<dbReference type="Proteomes" id="UP001148018">
    <property type="component" value="Unassembled WGS sequence"/>
</dbReference>
<dbReference type="GO" id="GO:0061158">
    <property type="term" value="P:3'-UTR-mediated mRNA destabilization"/>
    <property type="evidence" value="ECO:0007669"/>
    <property type="project" value="TreeGrafter"/>
</dbReference>
<feature type="domain" description="RNase NYN" evidence="11">
    <location>
        <begin position="102"/>
        <end position="256"/>
    </location>
</feature>
<evidence type="ECO:0000259" key="11">
    <source>
        <dbReference type="Pfam" id="PF11977"/>
    </source>
</evidence>
<dbReference type="GO" id="GO:0005634">
    <property type="term" value="C:nucleus"/>
    <property type="evidence" value="ECO:0007669"/>
    <property type="project" value="TreeGrafter"/>
</dbReference>
<feature type="region of interest" description="Disordered" evidence="10">
    <location>
        <begin position="370"/>
        <end position="407"/>
    </location>
</feature>
<keyword evidence="8" id="KW-0862">Zinc</keyword>
<evidence type="ECO:0000313" key="14">
    <source>
        <dbReference type="EMBL" id="KAJ3608944.1"/>
    </source>
</evidence>
<feature type="region of interest" description="Disordered" evidence="10">
    <location>
        <begin position="343"/>
        <end position="362"/>
    </location>
</feature>
<evidence type="ECO:0000313" key="15">
    <source>
        <dbReference type="Proteomes" id="UP001148018"/>
    </source>
</evidence>
<evidence type="ECO:0000259" key="13">
    <source>
        <dbReference type="Pfam" id="PF18561"/>
    </source>
</evidence>
<dbReference type="CDD" id="cd18729">
    <property type="entry name" value="PIN_Zc3h12-like"/>
    <property type="match status" value="1"/>
</dbReference>
<feature type="region of interest" description="Disordered" evidence="10">
    <location>
        <begin position="304"/>
        <end position="332"/>
    </location>
</feature>
<keyword evidence="15" id="KW-1185">Reference proteome</keyword>
<dbReference type="AlphaFoldDB" id="A0A9Q0EKI6"/>
<evidence type="ECO:0000256" key="7">
    <source>
        <dbReference type="ARBA" id="ARBA00022801"/>
    </source>
</evidence>
<dbReference type="GO" id="GO:0036464">
    <property type="term" value="C:cytoplasmic ribonucleoprotein granule"/>
    <property type="evidence" value="ECO:0007669"/>
    <property type="project" value="TreeGrafter"/>
</dbReference>
<evidence type="ECO:0000259" key="12">
    <source>
        <dbReference type="Pfam" id="PF18039"/>
    </source>
</evidence>
<feature type="compositionally biased region" description="Pro residues" evidence="10">
    <location>
        <begin position="535"/>
        <end position="546"/>
    </location>
</feature>
<comment type="caution">
    <text evidence="14">The sequence shown here is derived from an EMBL/GenBank/DDBJ whole genome shotgun (WGS) entry which is preliminary data.</text>
</comment>
<dbReference type="InterPro" id="IPR051101">
    <property type="entry name" value="ZC3H12/N4BP1_RNase_Reg"/>
</dbReference>
<dbReference type="Pfam" id="PF18561">
    <property type="entry name" value="Regnase_1_C"/>
    <property type="match status" value="1"/>
</dbReference>
<keyword evidence="5" id="KW-0255">Endonuclease</keyword>
<dbReference type="GO" id="GO:0008270">
    <property type="term" value="F:zinc ion binding"/>
    <property type="evidence" value="ECO:0007669"/>
    <property type="project" value="UniProtKB-KW"/>
</dbReference>
<keyword evidence="4" id="KW-0479">Metal-binding</keyword>
<gene>
    <name evidence="14" type="ORF">NHX12_023472</name>
</gene>
<feature type="region of interest" description="Disordered" evidence="10">
    <location>
        <begin position="434"/>
        <end position="465"/>
    </location>
</feature>
<evidence type="ECO:0000256" key="5">
    <source>
        <dbReference type="ARBA" id="ARBA00022759"/>
    </source>
</evidence>
<feature type="domain" description="Rege-1 UBA-like" evidence="12">
    <location>
        <begin position="1"/>
        <end position="36"/>
    </location>
</feature>
<dbReference type="InterPro" id="IPR040546">
    <property type="entry name" value="Rege-1_UBA-like"/>
</dbReference>
<dbReference type="PANTHER" id="PTHR12876">
    <property type="entry name" value="N4BP1-RELATED"/>
    <property type="match status" value="1"/>
</dbReference>
<dbReference type="GO" id="GO:0003729">
    <property type="term" value="F:mRNA binding"/>
    <property type="evidence" value="ECO:0007669"/>
    <property type="project" value="TreeGrafter"/>
</dbReference>
<dbReference type="PANTHER" id="PTHR12876:SF10">
    <property type="entry name" value="ENDORIBONUCLEASE ZC3H12A"/>
    <property type="match status" value="1"/>
</dbReference>
<evidence type="ECO:0000256" key="9">
    <source>
        <dbReference type="ARBA" id="ARBA00022842"/>
    </source>
</evidence>
<evidence type="ECO:0000256" key="6">
    <source>
        <dbReference type="ARBA" id="ARBA00022771"/>
    </source>
</evidence>
<dbReference type="Pfam" id="PF11977">
    <property type="entry name" value="RNase_Zc3h12a"/>
    <property type="match status" value="1"/>
</dbReference>
<proteinExistence type="inferred from homology"/>
<dbReference type="EMBL" id="JANIIK010000039">
    <property type="protein sequence ID" value="KAJ3608944.1"/>
    <property type="molecule type" value="Genomic_DNA"/>
</dbReference>
<comment type="cofactor">
    <cofactor evidence="1">
        <name>Mg(2+)</name>
        <dbReference type="ChEBI" id="CHEBI:18420"/>
    </cofactor>
</comment>
<feature type="compositionally biased region" description="Gly residues" evidence="10">
    <location>
        <begin position="66"/>
        <end position="85"/>
    </location>
</feature>
<evidence type="ECO:0000256" key="2">
    <source>
        <dbReference type="ARBA" id="ARBA00010922"/>
    </source>
</evidence>
<dbReference type="Pfam" id="PF18039">
    <property type="entry name" value="UBA_6"/>
    <property type="match status" value="1"/>
</dbReference>
<keyword evidence="7" id="KW-0378">Hydrolase</keyword>
<dbReference type="InterPro" id="IPR040757">
    <property type="entry name" value="Regnase_1/ZC3H12_C"/>
</dbReference>
<protein>
    <recommendedName>
        <fullName evidence="16">C3H1-type domain-containing protein</fullName>
    </recommendedName>
</protein>
<evidence type="ECO:0000256" key="1">
    <source>
        <dbReference type="ARBA" id="ARBA00001946"/>
    </source>
</evidence>
<sequence>MDFFRKLGYSAAQVRSVMQKFGHDTDRVLGELVRTGASPQGHGEAPGSTTTTSTGTTTTTGTGTTTTGGGGVSELGSRGGSGRESGGCSPESQEEAGDREALRPIVIDGSNVAMSHGNKEVFSCQGIQLAVDFFLERGHSDIIVFVPSWRKEPSRPDVPISDQHILRDLERRKIVVFTPSRRVAGKRVVCYDDRFIVKLAHESSGVILSNDTYRDLQGENPEWRRFIEENLLMYFFVNNRFIVPDDPLGRHGPTLDNFLRKVPKMAKKHPCPYGRKCTYGIKCKFHHPERGPQSSLALADELREKVKAPSSHRRPASPSSGGSGTFGSSSQSLSLEELAQNLSLHQHQHQQGSSAPSRKGPVSVNVLVKGGAHGSKRHPSRKEKATQPSSGDRESPPRSTGSQVQLDSGLGSIENQTVSGEHGCHSYGECYGPPSHPPLSQGPQYYPASHRSMGQPAGGLNPDAGSYDPARYLGYAPPPVYLMSVHGHSHPTDLQNRRPFQPVEAPYWSDPYAGVSPAVLYAPPGERPAPWGYLPPQPPPPAPAPASPAARGVGARETARKKLLAIFNSRLVDRAMELHPGVMDPQVLVAEIVMLQSQERAGR</sequence>
<accession>A0A9Q0EKI6</accession>
<dbReference type="OrthoDB" id="392925at2759"/>
<evidence type="ECO:0000256" key="3">
    <source>
        <dbReference type="ARBA" id="ARBA00022722"/>
    </source>
</evidence>
<feature type="domain" description="Endoribonuclease Regnase 1/ZC3H12 C-terminal" evidence="13">
    <location>
        <begin position="555"/>
        <end position="594"/>
    </location>
</feature>
<dbReference type="Gene3D" id="3.40.50.11980">
    <property type="match status" value="1"/>
</dbReference>
<organism evidence="14 15">
    <name type="scientific">Muraenolepis orangiensis</name>
    <name type="common">Patagonian moray cod</name>
    <dbReference type="NCBI Taxonomy" id="630683"/>
    <lineage>
        <taxon>Eukaryota</taxon>
        <taxon>Metazoa</taxon>
        <taxon>Chordata</taxon>
        <taxon>Craniata</taxon>
        <taxon>Vertebrata</taxon>
        <taxon>Euteleostomi</taxon>
        <taxon>Actinopterygii</taxon>
        <taxon>Neopterygii</taxon>
        <taxon>Teleostei</taxon>
        <taxon>Neoteleostei</taxon>
        <taxon>Acanthomorphata</taxon>
        <taxon>Zeiogadaria</taxon>
        <taxon>Gadariae</taxon>
        <taxon>Gadiformes</taxon>
        <taxon>Muraenolepidoidei</taxon>
        <taxon>Muraenolepididae</taxon>
        <taxon>Muraenolepis</taxon>
    </lineage>
</organism>
<feature type="compositionally biased region" description="Polar residues" evidence="10">
    <location>
        <begin position="397"/>
        <end position="406"/>
    </location>
</feature>
<feature type="region of interest" description="Disordered" evidence="10">
    <location>
        <begin position="535"/>
        <end position="555"/>
    </location>
</feature>
<evidence type="ECO:0000256" key="8">
    <source>
        <dbReference type="ARBA" id="ARBA00022833"/>
    </source>
</evidence>
<keyword evidence="3" id="KW-0540">Nuclease</keyword>
<evidence type="ECO:0000256" key="4">
    <source>
        <dbReference type="ARBA" id="ARBA00022723"/>
    </source>
</evidence>
<dbReference type="InterPro" id="IPR021869">
    <property type="entry name" value="RNase_Zc3h12_NYN"/>
</dbReference>
<keyword evidence="6" id="KW-0863">Zinc-finger</keyword>
<dbReference type="GO" id="GO:0004521">
    <property type="term" value="F:RNA endonuclease activity"/>
    <property type="evidence" value="ECO:0007669"/>
    <property type="project" value="TreeGrafter"/>
</dbReference>
<keyword evidence="9" id="KW-0460">Magnesium</keyword>
<feature type="region of interest" description="Disordered" evidence="10">
    <location>
        <begin position="36"/>
        <end position="101"/>
    </location>
</feature>
<dbReference type="FunFam" id="3.40.50.11980:FF:000001">
    <property type="entry name" value="ZC3H12A isoform 1"/>
    <property type="match status" value="1"/>
</dbReference>
<dbReference type="GO" id="GO:0016787">
    <property type="term" value="F:hydrolase activity"/>
    <property type="evidence" value="ECO:0007669"/>
    <property type="project" value="UniProtKB-KW"/>
</dbReference>
<feature type="compositionally biased region" description="Low complexity" evidence="10">
    <location>
        <begin position="316"/>
        <end position="332"/>
    </location>
</feature>
<feature type="compositionally biased region" description="Low complexity" evidence="10">
    <location>
        <begin position="47"/>
        <end position="65"/>
    </location>
</feature>